<evidence type="ECO:0000256" key="16">
    <source>
        <dbReference type="ARBA" id="ARBA00034000"/>
    </source>
</evidence>
<feature type="transmembrane region" description="Helical" evidence="18">
    <location>
        <begin position="20"/>
        <end position="41"/>
    </location>
</feature>
<dbReference type="GO" id="GO:0008360">
    <property type="term" value="P:regulation of cell shape"/>
    <property type="evidence" value="ECO:0007669"/>
    <property type="project" value="UniProtKB-KW"/>
</dbReference>
<evidence type="ECO:0000256" key="10">
    <source>
        <dbReference type="ARBA" id="ARBA00022960"/>
    </source>
</evidence>
<evidence type="ECO:0000313" key="21">
    <source>
        <dbReference type="EMBL" id="PLS07220.1"/>
    </source>
</evidence>
<dbReference type="GO" id="GO:0071555">
    <property type="term" value="P:cell wall organization"/>
    <property type="evidence" value="ECO:0007669"/>
    <property type="project" value="UniProtKB-KW"/>
</dbReference>
<dbReference type="Proteomes" id="UP000234950">
    <property type="component" value="Unassembled WGS sequence"/>
</dbReference>
<dbReference type="InterPro" id="IPR001264">
    <property type="entry name" value="Glyco_trans_51"/>
</dbReference>
<evidence type="ECO:0000256" key="8">
    <source>
        <dbReference type="ARBA" id="ARBA00022692"/>
    </source>
</evidence>
<dbReference type="AlphaFoldDB" id="A0A2N5HNY0"/>
<dbReference type="Gene3D" id="1.10.3810.10">
    <property type="entry name" value="Biosynthetic peptidoglycan transglycosylase-like"/>
    <property type="match status" value="1"/>
</dbReference>
<protein>
    <submittedName>
        <fullName evidence="21">Penicillin-binding protein</fullName>
    </submittedName>
</protein>
<dbReference type="GO" id="GO:0009002">
    <property type="term" value="F:serine-type D-Ala-D-Ala carboxypeptidase activity"/>
    <property type="evidence" value="ECO:0007669"/>
    <property type="project" value="UniProtKB-EC"/>
</dbReference>
<dbReference type="InterPro" id="IPR001460">
    <property type="entry name" value="PCN-bd_Tpept"/>
</dbReference>
<keyword evidence="3" id="KW-1003">Cell membrane</keyword>
<dbReference type="GO" id="GO:0008658">
    <property type="term" value="F:penicillin binding"/>
    <property type="evidence" value="ECO:0007669"/>
    <property type="project" value="InterPro"/>
</dbReference>
<evidence type="ECO:0000256" key="17">
    <source>
        <dbReference type="ARBA" id="ARBA00049902"/>
    </source>
</evidence>
<evidence type="ECO:0000259" key="19">
    <source>
        <dbReference type="Pfam" id="PF00905"/>
    </source>
</evidence>
<evidence type="ECO:0000256" key="14">
    <source>
        <dbReference type="ARBA" id="ARBA00023268"/>
    </source>
</evidence>
<evidence type="ECO:0000256" key="9">
    <source>
        <dbReference type="ARBA" id="ARBA00022801"/>
    </source>
</evidence>
<keyword evidence="6" id="KW-0328">Glycosyltransferase</keyword>
<feature type="domain" description="Penicillin-binding protein transpeptidase" evidence="19">
    <location>
        <begin position="338"/>
        <end position="613"/>
    </location>
</feature>
<dbReference type="Pfam" id="PF00905">
    <property type="entry name" value="Transpeptidase"/>
    <property type="match status" value="1"/>
</dbReference>
<evidence type="ECO:0000256" key="5">
    <source>
        <dbReference type="ARBA" id="ARBA00022670"/>
    </source>
</evidence>
<evidence type="ECO:0000256" key="7">
    <source>
        <dbReference type="ARBA" id="ARBA00022679"/>
    </source>
</evidence>
<dbReference type="PANTHER" id="PTHR32282">
    <property type="entry name" value="BINDING PROTEIN TRANSPEPTIDASE, PUTATIVE-RELATED"/>
    <property type="match status" value="1"/>
</dbReference>
<organism evidence="21 22">
    <name type="scientific">Neobacillus cucumis</name>
    <dbReference type="NCBI Taxonomy" id="1740721"/>
    <lineage>
        <taxon>Bacteria</taxon>
        <taxon>Bacillati</taxon>
        <taxon>Bacillota</taxon>
        <taxon>Bacilli</taxon>
        <taxon>Bacillales</taxon>
        <taxon>Bacillaceae</taxon>
        <taxon>Neobacillus</taxon>
    </lineage>
</organism>
<comment type="similarity">
    <text evidence="1">In the C-terminal section; belongs to the transpeptidase family.</text>
</comment>
<keyword evidence="14" id="KW-0511">Multifunctional enzyme</keyword>
<dbReference type="RefSeq" id="WP_101646961.1">
    <property type="nucleotide sequence ID" value="NZ_PGVE01000028.1"/>
</dbReference>
<evidence type="ECO:0000256" key="11">
    <source>
        <dbReference type="ARBA" id="ARBA00022984"/>
    </source>
</evidence>
<dbReference type="GO" id="GO:0030288">
    <property type="term" value="C:outer membrane-bounded periplasmic space"/>
    <property type="evidence" value="ECO:0007669"/>
    <property type="project" value="TreeGrafter"/>
</dbReference>
<sequence length="700" mass="77071">MEKLQPLWGMIVRFWKKRHLTQILLLLLLVVVLVTIAYFGWLASRANVESLKQGLSQPTVIYDKDGEVASNVATNRTKGIAISDVPKYVPNAVVAIEDERFYEHGGFDIQGIARALFGNLFAGRVTAGGSTLTQQLAKNALLSPERTYKRKAEELFLAVKIEKVYTKDEILQMYLNQVYFGGGAWGIGSASKKYFNKDIKNVTISEAAMLAGLLHSPNYLNPYNNYDLAMKRRNVVLAKMKELGMITASQYNTAKKEKIHLHDGGGSNVERTYPYYVDAVLNEAISKYGLTQDEILTRGYRIYTEMDQNLQAGLEKVYSKSYLFPRGMGGKLVQSGSVLMDPSSGGVRALVGGRGEHVFRGFNRATQLQAQPGSSIKPLAVYTPALEEGYKYSSELEDKPTTFGNYKPENFSKTFQGKVQLYKALEESLNVPAVWLLNEIGLNKGLDSLKRFGIPVEKGDENLAIALGGMSKGVSPLQMANAFSTFANEGNRQDSHLITKIVGPTGNVIAEHEEKTTKVTSNKVANEMTSMLLNVIETGTGRKAHIQGVQIAGKTGSTQLPFSGVNGTKDQWMVGYMPNLVGAIWIGYDQTDRQHYLPSASSSNVVPIFKEIMRESIRHLPNQSFEVTSINAQLAGEAAQQSKFNDQAKEIGKELNNNAKKIGSTIKEHAPEIKNGVEKALYTIGKGINALIDKAKSLNP</sequence>
<dbReference type="EMBL" id="PGVE01000028">
    <property type="protein sequence ID" value="PLS07220.1"/>
    <property type="molecule type" value="Genomic_DNA"/>
</dbReference>
<dbReference type="InterPro" id="IPR012338">
    <property type="entry name" value="Beta-lactam/transpept-like"/>
</dbReference>
<keyword evidence="12 18" id="KW-1133">Transmembrane helix</keyword>
<evidence type="ECO:0000256" key="4">
    <source>
        <dbReference type="ARBA" id="ARBA00022645"/>
    </source>
</evidence>
<dbReference type="PANTHER" id="PTHR32282:SF32">
    <property type="entry name" value="PENICILLIN-BINDING PROTEIN 2A"/>
    <property type="match status" value="1"/>
</dbReference>
<dbReference type="NCBIfam" id="TIGR02074">
    <property type="entry name" value="PBP_1a_fam"/>
    <property type="match status" value="1"/>
</dbReference>
<keyword evidence="4" id="KW-0121">Carboxypeptidase</keyword>
<reference evidence="21 22" key="1">
    <citation type="submission" date="2017-11" db="EMBL/GenBank/DDBJ databases">
        <title>Comparitive Functional Genomics of Dry Heat Resistant strains isolated from the Viking Spacecraft.</title>
        <authorList>
            <person name="Seuylemezian A."/>
            <person name="Cooper K."/>
            <person name="Vaishampayan P."/>
        </authorList>
    </citation>
    <scope>NUCLEOTIDE SEQUENCE [LARGE SCALE GENOMIC DNA]</scope>
    <source>
        <strain evidence="21 22">V32-6</strain>
    </source>
</reference>
<dbReference type="GO" id="GO:0009252">
    <property type="term" value="P:peptidoglycan biosynthetic process"/>
    <property type="evidence" value="ECO:0007669"/>
    <property type="project" value="UniProtKB-KW"/>
</dbReference>
<keyword evidence="11" id="KW-0573">Peptidoglycan synthesis</keyword>
<comment type="similarity">
    <text evidence="2">In the N-terminal section; belongs to the glycosyltransferase 51 family.</text>
</comment>
<dbReference type="InterPro" id="IPR023346">
    <property type="entry name" value="Lysozyme-like_dom_sf"/>
</dbReference>
<keyword evidence="22" id="KW-1185">Reference proteome</keyword>
<evidence type="ECO:0000256" key="2">
    <source>
        <dbReference type="ARBA" id="ARBA00007739"/>
    </source>
</evidence>
<comment type="caution">
    <text evidence="21">The sequence shown here is derived from an EMBL/GenBank/DDBJ whole genome shotgun (WGS) entry which is preliminary data.</text>
</comment>
<dbReference type="SUPFAM" id="SSF56601">
    <property type="entry name" value="beta-lactamase/transpeptidase-like"/>
    <property type="match status" value="1"/>
</dbReference>
<dbReference type="OrthoDB" id="9766909at2"/>
<comment type="catalytic activity">
    <reaction evidence="16">
        <text>Preferential cleavage: (Ac)2-L-Lys-D-Ala-|-D-Ala. Also transpeptidation of peptidyl-alanyl moieties that are N-acyl substituents of D-alanine.</text>
        <dbReference type="EC" id="3.4.16.4"/>
    </reaction>
</comment>
<feature type="domain" description="Glycosyl transferase family 51" evidence="20">
    <location>
        <begin position="68"/>
        <end position="241"/>
    </location>
</feature>
<keyword evidence="5" id="KW-0645">Protease</keyword>
<keyword evidence="8 18" id="KW-0812">Transmembrane</keyword>
<dbReference type="InterPro" id="IPR050396">
    <property type="entry name" value="Glycosyltr_51/Transpeptidase"/>
</dbReference>
<dbReference type="GO" id="GO:0006508">
    <property type="term" value="P:proteolysis"/>
    <property type="evidence" value="ECO:0007669"/>
    <property type="project" value="UniProtKB-KW"/>
</dbReference>
<evidence type="ECO:0000256" key="3">
    <source>
        <dbReference type="ARBA" id="ARBA00022475"/>
    </source>
</evidence>
<evidence type="ECO:0000256" key="18">
    <source>
        <dbReference type="SAM" id="Phobius"/>
    </source>
</evidence>
<proteinExistence type="inferred from homology"/>
<comment type="catalytic activity">
    <reaction evidence="17">
        <text>[GlcNAc-(1-&gt;4)-Mur2Ac(oyl-L-Ala-gamma-D-Glu-L-Lys-D-Ala-D-Ala)](n)-di-trans,octa-cis-undecaprenyl diphosphate + beta-D-GlcNAc-(1-&gt;4)-Mur2Ac(oyl-L-Ala-gamma-D-Glu-L-Lys-D-Ala-D-Ala)-di-trans,octa-cis-undecaprenyl diphosphate = [GlcNAc-(1-&gt;4)-Mur2Ac(oyl-L-Ala-gamma-D-Glu-L-Lys-D-Ala-D-Ala)](n+1)-di-trans,octa-cis-undecaprenyl diphosphate + di-trans,octa-cis-undecaprenyl diphosphate + H(+)</text>
        <dbReference type="Rhea" id="RHEA:23708"/>
        <dbReference type="Rhea" id="RHEA-COMP:9602"/>
        <dbReference type="Rhea" id="RHEA-COMP:9603"/>
        <dbReference type="ChEBI" id="CHEBI:15378"/>
        <dbReference type="ChEBI" id="CHEBI:58405"/>
        <dbReference type="ChEBI" id="CHEBI:60033"/>
        <dbReference type="ChEBI" id="CHEBI:78435"/>
        <dbReference type="EC" id="2.4.99.28"/>
    </reaction>
</comment>
<dbReference type="SUPFAM" id="SSF53955">
    <property type="entry name" value="Lysozyme-like"/>
    <property type="match status" value="1"/>
</dbReference>
<evidence type="ECO:0000256" key="12">
    <source>
        <dbReference type="ARBA" id="ARBA00022989"/>
    </source>
</evidence>
<keyword evidence="10" id="KW-0133">Cell shape</keyword>
<name>A0A2N5HNY0_9BACI</name>
<evidence type="ECO:0000256" key="1">
    <source>
        <dbReference type="ARBA" id="ARBA00007090"/>
    </source>
</evidence>
<evidence type="ECO:0000256" key="6">
    <source>
        <dbReference type="ARBA" id="ARBA00022676"/>
    </source>
</evidence>
<evidence type="ECO:0000259" key="20">
    <source>
        <dbReference type="Pfam" id="PF00912"/>
    </source>
</evidence>
<dbReference type="Gene3D" id="3.40.710.10">
    <property type="entry name" value="DD-peptidase/beta-lactamase superfamily"/>
    <property type="match status" value="1"/>
</dbReference>
<keyword evidence="7" id="KW-0808">Transferase</keyword>
<evidence type="ECO:0000313" key="22">
    <source>
        <dbReference type="Proteomes" id="UP000234950"/>
    </source>
</evidence>
<dbReference type="Pfam" id="PF00912">
    <property type="entry name" value="Transgly"/>
    <property type="match status" value="1"/>
</dbReference>
<dbReference type="GO" id="GO:0008955">
    <property type="term" value="F:peptidoglycan glycosyltransferase activity"/>
    <property type="evidence" value="ECO:0007669"/>
    <property type="project" value="UniProtKB-EC"/>
</dbReference>
<keyword evidence="13 18" id="KW-0472">Membrane</keyword>
<evidence type="ECO:0000256" key="15">
    <source>
        <dbReference type="ARBA" id="ARBA00023316"/>
    </source>
</evidence>
<accession>A0A2N5HNY0</accession>
<dbReference type="InterPro" id="IPR036950">
    <property type="entry name" value="PBP_transglycosylase"/>
</dbReference>
<keyword evidence="9" id="KW-0378">Hydrolase</keyword>
<evidence type="ECO:0000256" key="13">
    <source>
        <dbReference type="ARBA" id="ARBA00023136"/>
    </source>
</evidence>
<dbReference type="FunFam" id="1.10.3810.10:FF:000001">
    <property type="entry name" value="Penicillin-binding protein 1A"/>
    <property type="match status" value="1"/>
</dbReference>
<keyword evidence="15" id="KW-0961">Cell wall biogenesis/degradation</keyword>
<gene>
    <name evidence="21" type="ORF">CVD27_05950</name>
</gene>